<comment type="similarity">
    <text evidence="6">Belongs to the PsbX family. Type 1 subfamily.</text>
</comment>
<keyword evidence="4 6" id="KW-0472">Membrane</keyword>
<evidence type="ECO:0000256" key="6">
    <source>
        <dbReference type="HAMAP-Rule" id="MF_01386"/>
    </source>
</evidence>
<name>A0A023H9N1_9STRA</name>
<evidence type="ECO:0000256" key="4">
    <source>
        <dbReference type="ARBA" id="ARBA00023136"/>
    </source>
</evidence>
<feature type="transmembrane region" description="Helical" evidence="6">
    <location>
        <begin position="6"/>
        <end position="29"/>
    </location>
</feature>
<dbReference type="GO" id="GO:0015979">
    <property type="term" value="P:photosynthesis"/>
    <property type="evidence" value="ECO:0007669"/>
    <property type="project" value="UniProtKB-UniRule"/>
</dbReference>
<comment type="function">
    <text evidence="6">Involved in the binding and/or turnover of quinones at the Q(B) site of photosystem II (PSII). PSII is a light-driven water plastoquinone oxidoreductase, using light energy to abstract electrons from H(2)O, generating a proton gradient subsequently used for ATP formation.</text>
</comment>
<dbReference type="GO" id="GO:0009523">
    <property type="term" value="C:photosystem II"/>
    <property type="evidence" value="ECO:0007669"/>
    <property type="project" value="UniProtKB-KW"/>
</dbReference>
<keyword evidence="7" id="KW-0934">Plastid</keyword>
<comment type="subunit">
    <text evidence="6">PSII is composed of 1 copy each of membrane proteins PsbA, PsbB, PsbC, PsbD, PsbE, PsbF, PsbH, PsbI, PsbJ, PsbK, PsbL, PsbM, PsbT, PsbX, PsbY, PsbZ, Psb30/Ycf12, at least 3 peripheral proteins of the oxygen-evolving complex and a large number of cofactors. It forms dimeric complexes.</text>
</comment>
<keyword evidence="2 6" id="KW-0812">Transmembrane</keyword>
<accession>A0A023H9N1</accession>
<dbReference type="RefSeq" id="YP_009028604.1">
    <property type="nucleotide sequence ID" value="NC_024079.1"/>
</dbReference>
<dbReference type="InterPro" id="IPR009518">
    <property type="entry name" value="PSII_PsbX"/>
</dbReference>
<comment type="subcellular location">
    <subcellularLocation>
        <location evidence="6">Plastid</location>
        <location evidence="6">Chloroplast thylakoid membrane</location>
        <topology evidence="6">Single-pass membrane protein</topology>
    </subcellularLocation>
</comment>
<reference evidence="7" key="1">
    <citation type="journal article" date="2014" name="Genome Biol. Evol.">
        <title>Serial gene losses and foreign DNA underlie size and sequence variation in the plastid genomes of diatoms.</title>
        <authorList>
            <person name="Ruck E.C."/>
            <person name="Nakov T."/>
            <person name="Jansen R.K."/>
            <person name="Theriot E.C."/>
            <person name="Alverson A.J."/>
        </authorList>
    </citation>
    <scope>NUCLEOTIDE SEQUENCE</scope>
    <source>
        <strain evidence="7">Utcc605</strain>
    </source>
</reference>
<evidence type="ECO:0000256" key="3">
    <source>
        <dbReference type="ARBA" id="ARBA00022989"/>
    </source>
</evidence>
<evidence type="ECO:0000256" key="2">
    <source>
        <dbReference type="ARBA" id="ARBA00022692"/>
    </source>
</evidence>
<dbReference type="AlphaFoldDB" id="A0A023H9N1"/>
<dbReference type="InterPro" id="IPR023431">
    <property type="entry name" value="PSII_PsbX_type_1_subfam"/>
</dbReference>
<keyword evidence="3 6" id="KW-1133">Transmembrane helix</keyword>
<dbReference type="Gene3D" id="1.20.5.510">
    <property type="entry name" value="Single helix bin"/>
    <property type="match status" value="1"/>
</dbReference>
<gene>
    <name evidence="6 7" type="primary">psbX</name>
</gene>
<keyword evidence="1 6" id="KW-0602">Photosynthesis</keyword>
<dbReference type="Pfam" id="PF06596">
    <property type="entry name" value="PsbX"/>
    <property type="match status" value="1"/>
</dbReference>
<evidence type="ECO:0000256" key="5">
    <source>
        <dbReference type="ARBA" id="ARBA00023276"/>
    </source>
</evidence>
<sequence length="38" mass="3846">MTTSLANFISSLAAGGLVVAVIGVALIIISKSDRVSRN</sequence>
<dbReference type="EMBL" id="KC509519">
    <property type="protein sequence ID" value="AGH28155.1"/>
    <property type="molecule type" value="Genomic_DNA"/>
</dbReference>
<keyword evidence="6" id="KW-0793">Thylakoid</keyword>
<keyword evidence="5 6" id="KW-0604">Photosystem II</keyword>
<dbReference type="GO" id="GO:0009535">
    <property type="term" value="C:chloroplast thylakoid membrane"/>
    <property type="evidence" value="ECO:0007669"/>
    <property type="project" value="UniProtKB-SubCell"/>
</dbReference>
<dbReference type="HAMAP" id="MF_01386">
    <property type="entry name" value="PSII_PsbX_1"/>
    <property type="match status" value="1"/>
</dbReference>
<evidence type="ECO:0000256" key="1">
    <source>
        <dbReference type="ARBA" id="ARBA00022531"/>
    </source>
</evidence>
<evidence type="ECO:0000313" key="7">
    <source>
        <dbReference type="EMBL" id="AGH28155.1"/>
    </source>
</evidence>
<dbReference type="GeneID" id="19739440"/>
<organism evidence="7">
    <name type="scientific">Asterionella formosa</name>
    <dbReference type="NCBI Taxonomy" id="210441"/>
    <lineage>
        <taxon>Eukaryota</taxon>
        <taxon>Sar</taxon>
        <taxon>Stramenopiles</taxon>
        <taxon>Ochrophyta</taxon>
        <taxon>Bacillariophyta</taxon>
        <taxon>Fragilariophyceae</taxon>
        <taxon>Fragilariophycidae</taxon>
        <taxon>Fragilariales</taxon>
        <taxon>Fragilariaceae</taxon>
        <taxon>Asterionella</taxon>
    </lineage>
</organism>
<proteinExistence type="inferred from homology"/>
<geneLocation type="chloroplast" evidence="7"/>
<keyword evidence="7" id="KW-0150">Chloroplast</keyword>
<protein>
    <recommendedName>
        <fullName evidence="6">Photosystem II reaction center protein X</fullName>
    </recommendedName>
</protein>